<evidence type="ECO:0000313" key="9">
    <source>
        <dbReference type="Proteomes" id="UP000297604"/>
    </source>
</evidence>
<dbReference type="Pfam" id="PF04138">
    <property type="entry name" value="GtrA_DPMS_TM"/>
    <property type="match status" value="1"/>
</dbReference>
<dbReference type="PANTHER" id="PTHR38459:SF1">
    <property type="entry name" value="PROPHAGE BACTOPRENOL-LINKED GLUCOSE TRANSLOCASE HOMOLOG"/>
    <property type="match status" value="1"/>
</dbReference>
<evidence type="ECO:0000259" key="7">
    <source>
        <dbReference type="Pfam" id="PF04138"/>
    </source>
</evidence>
<proteinExistence type="inferred from homology"/>
<dbReference type="InterPro" id="IPR007267">
    <property type="entry name" value="GtrA_DPMS_TM"/>
</dbReference>
<gene>
    <name evidence="8" type="ORF">E3O46_11070</name>
</gene>
<dbReference type="EMBL" id="SOFS01000020">
    <property type="protein sequence ID" value="TFC20135.1"/>
    <property type="molecule type" value="Genomic_DNA"/>
</dbReference>
<organism evidence="8 9">
    <name type="scientific">Cryobacterium glucosi</name>
    <dbReference type="NCBI Taxonomy" id="1259175"/>
    <lineage>
        <taxon>Bacteria</taxon>
        <taxon>Bacillati</taxon>
        <taxon>Actinomycetota</taxon>
        <taxon>Actinomycetes</taxon>
        <taxon>Micrococcales</taxon>
        <taxon>Microbacteriaceae</taxon>
        <taxon>Cryobacterium</taxon>
    </lineage>
</organism>
<sequence>MGRIVDLVRGFADTTLTYVLKFGVVGLCGYVVDLGLFNALRLGALGQSHYVQGPIGATIISVGIATLVTWFGNRYWTFRARRRSNIALELFEFVVVSVLGLLVSLACLWVSHYALGFESLLADNIAKNVVGLGLSTGLRFLLYHYWVYGSQRTDQVSNVEESIPADVVA</sequence>
<comment type="similarity">
    <text evidence="2">Belongs to the GtrA family.</text>
</comment>
<dbReference type="InterPro" id="IPR051401">
    <property type="entry name" value="GtrA_CellWall_Glycosyl"/>
</dbReference>
<keyword evidence="9" id="KW-1185">Reference proteome</keyword>
<feature type="transmembrane region" description="Helical" evidence="6">
    <location>
        <begin position="93"/>
        <end position="113"/>
    </location>
</feature>
<evidence type="ECO:0000256" key="1">
    <source>
        <dbReference type="ARBA" id="ARBA00004141"/>
    </source>
</evidence>
<evidence type="ECO:0000256" key="4">
    <source>
        <dbReference type="ARBA" id="ARBA00022989"/>
    </source>
</evidence>
<feature type="transmembrane region" description="Helical" evidence="6">
    <location>
        <begin position="125"/>
        <end position="142"/>
    </location>
</feature>
<keyword evidence="4 6" id="KW-1133">Transmembrane helix</keyword>
<evidence type="ECO:0000256" key="6">
    <source>
        <dbReference type="SAM" id="Phobius"/>
    </source>
</evidence>
<keyword evidence="3 6" id="KW-0812">Transmembrane</keyword>
<feature type="domain" description="GtrA/DPMS transmembrane" evidence="7">
    <location>
        <begin position="21"/>
        <end position="147"/>
    </location>
</feature>
<evidence type="ECO:0000256" key="2">
    <source>
        <dbReference type="ARBA" id="ARBA00009399"/>
    </source>
</evidence>
<evidence type="ECO:0000256" key="5">
    <source>
        <dbReference type="ARBA" id="ARBA00023136"/>
    </source>
</evidence>
<reference evidence="8 9" key="1">
    <citation type="submission" date="2019-03" db="EMBL/GenBank/DDBJ databases">
        <title>Genomics of glacier-inhabiting Cryobacterium strains.</title>
        <authorList>
            <person name="Liu Q."/>
            <person name="Xin Y.-H."/>
        </authorList>
    </citation>
    <scope>NUCLEOTIDE SEQUENCE [LARGE SCALE GENOMIC DNA]</scope>
    <source>
        <strain evidence="8 9">MDB1-5</strain>
    </source>
</reference>
<dbReference type="Proteomes" id="UP000297604">
    <property type="component" value="Unassembled WGS sequence"/>
</dbReference>
<protein>
    <submittedName>
        <fullName evidence="8">GtrA family protein</fullName>
    </submittedName>
</protein>
<evidence type="ECO:0000256" key="3">
    <source>
        <dbReference type="ARBA" id="ARBA00022692"/>
    </source>
</evidence>
<name>A0ABY2IP54_9MICO</name>
<keyword evidence="5 6" id="KW-0472">Membrane</keyword>
<comment type="caution">
    <text evidence="8">The sequence shown here is derived from an EMBL/GenBank/DDBJ whole genome shotgun (WGS) entry which is preliminary data.</text>
</comment>
<dbReference type="PANTHER" id="PTHR38459">
    <property type="entry name" value="PROPHAGE BACTOPRENOL-LINKED GLUCOSE TRANSLOCASE HOMOLOG"/>
    <property type="match status" value="1"/>
</dbReference>
<feature type="transmembrane region" description="Helical" evidence="6">
    <location>
        <begin position="12"/>
        <end position="32"/>
    </location>
</feature>
<feature type="transmembrane region" description="Helical" evidence="6">
    <location>
        <begin position="52"/>
        <end position="72"/>
    </location>
</feature>
<accession>A0ABY2IP54</accession>
<comment type="subcellular location">
    <subcellularLocation>
        <location evidence="1">Membrane</location>
        <topology evidence="1">Multi-pass membrane protein</topology>
    </subcellularLocation>
</comment>
<evidence type="ECO:0000313" key="8">
    <source>
        <dbReference type="EMBL" id="TFC20135.1"/>
    </source>
</evidence>